<sequence length="265" mass="29489">MDITDSYYSKSTKLQDREQTKALKTAGALERFHKIRLLYGSNVLQNPVDVEVNVTPIDEVIIGDNVIVEIGFKNNTQVFRTVKVSVRVHNRHKNGKIGVQVNSYKEVYELDSGEEESLRLLTPVAEYIRASNNDSHDYVAVISGMVEETGQIIFHEEDFHLTTSVIGIVAPAIATYGDNVVALIAIVNPLPEPLKQCRLELVAGHDADKKIVVERMPSEIAAGQRVKLPIRVRLSGMCLRVLVAKLYCQPLGYATAVHVLEVKDE</sequence>
<dbReference type="InterPro" id="IPR050779">
    <property type="entry name" value="Transglutaminase"/>
</dbReference>
<evidence type="ECO:0000313" key="1">
    <source>
        <dbReference type="EMBL" id="CAD5205638.1"/>
    </source>
</evidence>
<comment type="caution">
    <text evidence="1">The sequence shown here is derived from an EMBL/GenBank/DDBJ whole genome shotgun (WGS) entry which is preliminary data.</text>
</comment>
<accession>A0A811JQH5</accession>
<dbReference type="InterPro" id="IPR013783">
    <property type="entry name" value="Ig-like_fold"/>
</dbReference>
<reference evidence="1" key="1">
    <citation type="submission" date="2020-09" db="EMBL/GenBank/DDBJ databases">
        <authorList>
            <person name="Kikuchi T."/>
        </authorList>
    </citation>
    <scope>NUCLEOTIDE SEQUENCE</scope>
    <source>
        <strain evidence="1">SH1</strain>
    </source>
</reference>
<dbReference type="PANTHER" id="PTHR11590">
    <property type="entry name" value="PROTEIN-GLUTAMINE GAMMA-GLUTAMYLTRANSFERASE"/>
    <property type="match status" value="1"/>
</dbReference>
<dbReference type="EMBL" id="CAJFCW020000001">
    <property type="protein sequence ID" value="CAG9078488.1"/>
    <property type="molecule type" value="Genomic_DNA"/>
</dbReference>
<proteinExistence type="predicted"/>
<dbReference type="Gene3D" id="2.60.40.10">
    <property type="entry name" value="Immunoglobulins"/>
    <property type="match status" value="2"/>
</dbReference>
<keyword evidence="2" id="KW-1185">Reference proteome</keyword>
<dbReference type="OrthoDB" id="437511at2759"/>
<dbReference type="SUPFAM" id="SSF49309">
    <property type="entry name" value="Transglutaminase, two C-terminal domains"/>
    <property type="match status" value="2"/>
</dbReference>
<dbReference type="AlphaFoldDB" id="A0A811JQH5"/>
<evidence type="ECO:0000313" key="2">
    <source>
        <dbReference type="Proteomes" id="UP000614601"/>
    </source>
</evidence>
<dbReference type="PANTHER" id="PTHR11590:SF40">
    <property type="entry name" value="HEMOCYTE PROTEIN-GLUTAMINE GAMMA-GLUTAMYLTRANSFERASE-LIKE PROTEIN"/>
    <property type="match status" value="1"/>
</dbReference>
<protein>
    <submittedName>
        <fullName evidence="1">Uncharacterized protein</fullName>
    </submittedName>
</protein>
<name>A0A811JQH5_9BILA</name>
<dbReference type="EMBL" id="CAJFDH010000001">
    <property type="protein sequence ID" value="CAD5205638.1"/>
    <property type="molecule type" value="Genomic_DNA"/>
</dbReference>
<organism evidence="1 2">
    <name type="scientific">Bursaphelenchus okinawaensis</name>
    <dbReference type="NCBI Taxonomy" id="465554"/>
    <lineage>
        <taxon>Eukaryota</taxon>
        <taxon>Metazoa</taxon>
        <taxon>Ecdysozoa</taxon>
        <taxon>Nematoda</taxon>
        <taxon>Chromadorea</taxon>
        <taxon>Rhabditida</taxon>
        <taxon>Tylenchina</taxon>
        <taxon>Tylenchomorpha</taxon>
        <taxon>Aphelenchoidea</taxon>
        <taxon>Aphelenchoididae</taxon>
        <taxon>Bursaphelenchus</taxon>
    </lineage>
</organism>
<gene>
    <name evidence="1" type="ORF">BOKJ2_LOCUS322</name>
</gene>
<dbReference type="Proteomes" id="UP000614601">
    <property type="component" value="Unassembled WGS sequence"/>
</dbReference>
<dbReference type="InterPro" id="IPR036238">
    <property type="entry name" value="Transglutaminase_C_sf"/>
</dbReference>
<dbReference type="GO" id="GO:0003810">
    <property type="term" value="F:protein-glutamine gamma-glutamyltransferase activity"/>
    <property type="evidence" value="ECO:0007669"/>
    <property type="project" value="InterPro"/>
</dbReference>
<dbReference type="Proteomes" id="UP000783686">
    <property type="component" value="Unassembled WGS sequence"/>
</dbReference>